<proteinExistence type="predicted"/>
<sequence length="203" mass="22414">MSGYACSVVISKDSHTIAVSSIVSILDTSSDVLISKVTEPLNGTYLPITRPSHLLCLIFMDSRIAVSLDSVRLEISLSRHLISDGRMEAVGRVETMARLNASRGYHQNLEGFPWPVSLFLKVTGPRNATVPDDAYYRSILTTSCILLCMHVVRELVRHTGRPYDKGNHPLARYGSRLIEISGVNGIFLIPTNVPREPIPTGQR</sequence>
<dbReference type="Proteomes" id="UP000327118">
    <property type="component" value="Unassembled WGS sequence"/>
</dbReference>
<evidence type="ECO:0000313" key="1">
    <source>
        <dbReference type="EMBL" id="KAE8348661.1"/>
    </source>
</evidence>
<name>A0A5N6YTC4_9EURO</name>
<reference evidence="2" key="1">
    <citation type="submission" date="2019-04" db="EMBL/GenBank/DDBJ databases">
        <title>Friends and foes A comparative genomics studyof 23 Aspergillus species from section Flavi.</title>
        <authorList>
            <consortium name="DOE Joint Genome Institute"/>
            <person name="Kjaerbolling I."/>
            <person name="Vesth T."/>
            <person name="Frisvad J.C."/>
            <person name="Nybo J.L."/>
            <person name="Theobald S."/>
            <person name="Kildgaard S."/>
            <person name="Isbrandt T."/>
            <person name="Kuo A."/>
            <person name="Sato A."/>
            <person name="Lyhne E.K."/>
            <person name="Kogle M.E."/>
            <person name="Wiebenga A."/>
            <person name="Kun R.S."/>
            <person name="Lubbers R.J."/>
            <person name="Makela M.R."/>
            <person name="Barry K."/>
            <person name="Chovatia M."/>
            <person name="Clum A."/>
            <person name="Daum C."/>
            <person name="Haridas S."/>
            <person name="He G."/>
            <person name="LaButti K."/>
            <person name="Lipzen A."/>
            <person name="Mondo S."/>
            <person name="Riley R."/>
            <person name="Salamov A."/>
            <person name="Simmons B.A."/>
            <person name="Magnuson J.K."/>
            <person name="Henrissat B."/>
            <person name="Mortensen U.H."/>
            <person name="Larsen T.O."/>
            <person name="Devries R.P."/>
            <person name="Grigoriev I.V."/>
            <person name="Machida M."/>
            <person name="Baker S.E."/>
            <person name="Andersen M.R."/>
        </authorList>
    </citation>
    <scope>NUCLEOTIDE SEQUENCE [LARGE SCALE GENOMIC DNA]</scope>
    <source>
        <strain evidence="2">CBS 553.77</strain>
    </source>
</reference>
<organism evidence="1 2">
    <name type="scientific">Aspergillus coremiiformis</name>
    <dbReference type="NCBI Taxonomy" id="138285"/>
    <lineage>
        <taxon>Eukaryota</taxon>
        <taxon>Fungi</taxon>
        <taxon>Dikarya</taxon>
        <taxon>Ascomycota</taxon>
        <taxon>Pezizomycotina</taxon>
        <taxon>Eurotiomycetes</taxon>
        <taxon>Eurotiomycetidae</taxon>
        <taxon>Eurotiales</taxon>
        <taxon>Aspergillaceae</taxon>
        <taxon>Aspergillus</taxon>
        <taxon>Aspergillus subgen. Circumdati</taxon>
    </lineage>
</organism>
<accession>A0A5N6YTC4</accession>
<gene>
    <name evidence="1" type="ORF">BDV28DRAFT_81638</name>
</gene>
<evidence type="ECO:0000313" key="2">
    <source>
        <dbReference type="Proteomes" id="UP000327118"/>
    </source>
</evidence>
<dbReference type="EMBL" id="ML739426">
    <property type="protein sequence ID" value="KAE8348661.1"/>
    <property type="molecule type" value="Genomic_DNA"/>
</dbReference>
<dbReference type="AlphaFoldDB" id="A0A5N6YTC4"/>
<protein>
    <submittedName>
        <fullName evidence="1">Uncharacterized protein</fullName>
    </submittedName>
</protein>
<keyword evidence="2" id="KW-1185">Reference proteome</keyword>